<proteinExistence type="predicted"/>
<dbReference type="EMBL" id="JAUOPJ010000025">
    <property type="protein sequence ID" value="MDO6458952.1"/>
    <property type="molecule type" value="Genomic_DNA"/>
</dbReference>
<dbReference type="AlphaFoldDB" id="A0AAW7XXW8"/>
<reference evidence="1" key="1">
    <citation type="submission" date="2023-07" db="EMBL/GenBank/DDBJ databases">
        <title>Genome content predicts the carbon catabolic preferences of heterotrophic bacteria.</title>
        <authorList>
            <person name="Gralka M."/>
        </authorList>
    </citation>
    <scope>NUCLEOTIDE SEQUENCE</scope>
    <source>
        <strain evidence="1">I2M02</strain>
    </source>
</reference>
<name>A0AAW7XXW8_9RHOB</name>
<sequence>MQWLANKGDFPEGGNLWERSVWRSWEFMVFPGIYGCFGSVLHGANHFPVDNSVEMWIVHIFSTDLSRRGVDEFL</sequence>
<evidence type="ECO:0000313" key="1">
    <source>
        <dbReference type="EMBL" id="MDO6458952.1"/>
    </source>
</evidence>
<accession>A0AAW7XXW8</accession>
<protein>
    <submittedName>
        <fullName evidence="1">Uncharacterized protein</fullName>
    </submittedName>
</protein>
<gene>
    <name evidence="1" type="ORF">Q4494_17890</name>
</gene>
<organism evidence="1 2">
    <name type="scientific">Celeribacter halophilus</name>
    <dbReference type="NCBI Taxonomy" id="576117"/>
    <lineage>
        <taxon>Bacteria</taxon>
        <taxon>Pseudomonadati</taxon>
        <taxon>Pseudomonadota</taxon>
        <taxon>Alphaproteobacteria</taxon>
        <taxon>Rhodobacterales</taxon>
        <taxon>Roseobacteraceae</taxon>
        <taxon>Celeribacter</taxon>
    </lineage>
</organism>
<dbReference type="Proteomes" id="UP001169823">
    <property type="component" value="Unassembled WGS sequence"/>
</dbReference>
<dbReference type="RefSeq" id="WP_303484539.1">
    <property type="nucleotide sequence ID" value="NZ_JAUOPJ010000025.1"/>
</dbReference>
<comment type="caution">
    <text evidence="1">The sequence shown here is derived from an EMBL/GenBank/DDBJ whole genome shotgun (WGS) entry which is preliminary data.</text>
</comment>
<evidence type="ECO:0000313" key="2">
    <source>
        <dbReference type="Proteomes" id="UP001169823"/>
    </source>
</evidence>